<evidence type="ECO:0000313" key="2">
    <source>
        <dbReference type="Proteomes" id="UP000646426"/>
    </source>
</evidence>
<dbReference type="AlphaFoldDB" id="A0A918T016"/>
<comment type="caution">
    <text evidence="1">The sequence shown here is derived from an EMBL/GenBank/DDBJ whole genome shotgun (WGS) entry which is preliminary data.</text>
</comment>
<dbReference type="CDD" id="cd02612">
    <property type="entry name" value="HAD_PGPPase"/>
    <property type="match status" value="1"/>
</dbReference>
<accession>A0A918T016</accession>
<dbReference type="InterPro" id="IPR023214">
    <property type="entry name" value="HAD_sf"/>
</dbReference>
<dbReference type="PANTHER" id="PTHR43344:SF14">
    <property type="entry name" value="HAD-IB FAMILY HYDROLASE"/>
    <property type="match status" value="1"/>
</dbReference>
<proteinExistence type="predicted"/>
<dbReference type="PANTHER" id="PTHR43344">
    <property type="entry name" value="PHOSPHOSERINE PHOSPHATASE"/>
    <property type="match status" value="1"/>
</dbReference>
<dbReference type="SUPFAM" id="SSF56784">
    <property type="entry name" value="HAD-like"/>
    <property type="match status" value="1"/>
</dbReference>
<keyword evidence="2" id="KW-1185">Reference proteome</keyword>
<dbReference type="InterPro" id="IPR036412">
    <property type="entry name" value="HAD-like_sf"/>
</dbReference>
<sequence>MDLALFDFDHTITTRDTFTDFIHCALSPRRIAFGRALLTPTIVGYRLGVVSSNAIRSQVVRVAFSGDEHARVQEIAHTYARTALPRVARPDMMRAIERHQEAGDTVAVVSASLDLYLAEWCRMHDVQLLCSSLEARDGRLTGRFAGAQCDFDEKARRVRATFDLGAYKRIHAYGDSPGDRAMLALAHRRVFQGQEIT</sequence>
<dbReference type="InterPro" id="IPR050582">
    <property type="entry name" value="HAD-like_SerB"/>
</dbReference>
<dbReference type="GO" id="GO:0006564">
    <property type="term" value="P:L-serine biosynthetic process"/>
    <property type="evidence" value="ECO:0007669"/>
    <property type="project" value="TreeGrafter"/>
</dbReference>
<dbReference type="Gene3D" id="1.20.1440.100">
    <property type="entry name" value="SG protein - dephosphorylation function"/>
    <property type="match status" value="1"/>
</dbReference>
<reference evidence="1" key="2">
    <citation type="submission" date="2020-09" db="EMBL/GenBank/DDBJ databases">
        <authorList>
            <person name="Sun Q."/>
            <person name="Kim S."/>
        </authorList>
    </citation>
    <scope>NUCLEOTIDE SEQUENCE</scope>
    <source>
        <strain evidence="1">KCTC 23077</strain>
    </source>
</reference>
<name>A0A918T016_9GAMM</name>
<dbReference type="GO" id="GO:0000287">
    <property type="term" value="F:magnesium ion binding"/>
    <property type="evidence" value="ECO:0007669"/>
    <property type="project" value="TreeGrafter"/>
</dbReference>
<protein>
    <submittedName>
        <fullName evidence="1">Phosphotransferase</fullName>
    </submittedName>
</protein>
<dbReference type="EMBL" id="BMYD01000002">
    <property type="protein sequence ID" value="GHA80729.1"/>
    <property type="molecule type" value="Genomic_DNA"/>
</dbReference>
<evidence type="ECO:0000313" key="1">
    <source>
        <dbReference type="EMBL" id="GHA80729.1"/>
    </source>
</evidence>
<dbReference type="GO" id="GO:0036424">
    <property type="term" value="F:L-phosphoserine phosphatase activity"/>
    <property type="evidence" value="ECO:0007669"/>
    <property type="project" value="TreeGrafter"/>
</dbReference>
<dbReference type="GO" id="GO:0005737">
    <property type="term" value="C:cytoplasm"/>
    <property type="evidence" value="ECO:0007669"/>
    <property type="project" value="TreeGrafter"/>
</dbReference>
<gene>
    <name evidence="1" type="primary">cicA</name>
    <name evidence="1" type="ORF">GCM10007067_18340</name>
</gene>
<dbReference type="NCBIfam" id="TIGR01488">
    <property type="entry name" value="HAD-SF-IB"/>
    <property type="match status" value="1"/>
</dbReference>
<dbReference type="NCBIfam" id="TIGR01490">
    <property type="entry name" value="HAD-SF-IB-hyp1"/>
    <property type="match status" value="1"/>
</dbReference>
<dbReference type="Proteomes" id="UP000646426">
    <property type="component" value="Unassembled WGS sequence"/>
</dbReference>
<dbReference type="InterPro" id="IPR006385">
    <property type="entry name" value="HAD_hydro_SerB1"/>
</dbReference>
<dbReference type="Gene3D" id="3.40.50.1000">
    <property type="entry name" value="HAD superfamily/HAD-like"/>
    <property type="match status" value="1"/>
</dbReference>
<dbReference type="Pfam" id="PF12710">
    <property type="entry name" value="HAD"/>
    <property type="match status" value="1"/>
</dbReference>
<organism evidence="1 2">
    <name type="scientific">Cognatilysobacter bugurensis</name>
    <dbReference type="NCBI Taxonomy" id="543356"/>
    <lineage>
        <taxon>Bacteria</taxon>
        <taxon>Pseudomonadati</taxon>
        <taxon>Pseudomonadota</taxon>
        <taxon>Gammaproteobacteria</taxon>
        <taxon>Lysobacterales</taxon>
        <taxon>Lysobacteraceae</taxon>
        <taxon>Cognatilysobacter</taxon>
    </lineage>
</organism>
<dbReference type="RefSeq" id="WP_189455658.1">
    <property type="nucleotide sequence ID" value="NZ_BMYD01000002.1"/>
</dbReference>
<reference evidence="1" key="1">
    <citation type="journal article" date="2014" name="Int. J. Syst. Evol. Microbiol.">
        <title>Complete genome sequence of Corynebacterium casei LMG S-19264T (=DSM 44701T), isolated from a smear-ripened cheese.</title>
        <authorList>
            <consortium name="US DOE Joint Genome Institute (JGI-PGF)"/>
            <person name="Walter F."/>
            <person name="Albersmeier A."/>
            <person name="Kalinowski J."/>
            <person name="Ruckert C."/>
        </authorList>
    </citation>
    <scope>NUCLEOTIDE SEQUENCE</scope>
    <source>
        <strain evidence="1">KCTC 23077</strain>
    </source>
</reference>